<dbReference type="Gene3D" id="2.40.160.20">
    <property type="match status" value="1"/>
</dbReference>
<keyword evidence="1 2" id="KW-0732">Signal</keyword>
<evidence type="ECO:0000256" key="1">
    <source>
        <dbReference type="ARBA" id="ARBA00022729"/>
    </source>
</evidence>
<reference evidence="4 5" key="1">
    <citation type="submission" date="2024-04" db="EMBL/GenBank/DDBJ databases">
        <title>Novel genus in family Flammeovirgaceae.</title>
        <authorList>
            <person name="Nguyen T.H."/>
            <person name="Vuong T.Q."/>
            <person name="Le H."/>
            <person name="Kim S.-G."/>
        </authorList>
    </citation>
    <scope>NUCLEOTIDE SEQUENCE [LARGE SCALE GENOMIC DNA]</scope>
    <source>
        <strain evidence="4 5">JCM 23209</strain>
    </source>
</reference>
<dbReference type="InterPro" id="IPR011250">
    <property type="entry name" value="OMP/PagP_B-barrel"/>
</dbReference>
<proteinExistence type="predicted"/>
<evidence type="ECO:0000313" key="4">
    <source>
        <dbReference type="EMBL" id="MEN7548890.1"/>
    </source>
</evidence>
<dbReference type="RefSeq" id="WP_346821669.1">
    <property type="nucleotide sequence ID" value="NZ_JBDKWZ010000007.1"/>
</dbReference>
<comment type="caution">
    <text evidence="4">The sequence shown here is derived from an EMBL/GenBank/DDBJ whole genome shotgun (WGS) entry which is preliminary data.</text>
</comment>
<feature type="chain" id="PRO_5043477359" evidence="2">
    <location>
        <begin position="21"/>
        <end position="207"/>
    </location>
</feature>
<sequence>MKKNLLVLAGLLFFAIQASAQIGPGKILLGGSLGFSSKDTENDNDWINSRNGTETTFELMPRIGFGLSENWVIGAGIGYQSTKFDRDGSDYEEKTNMFVFSPYARYYKMVSEKVGFFGEGTFAFGTGKYKPEPTGNKKDLSSFAVGVTPGITYFITEKIAFEATMGFLGYSQIKAEVDGTDDPESEKSEFGLNVDLTTLNFGVQFVL</sequence>
<dbReference type="SUPFAM" id="SSF56925">
    <property type="entry name" value="OMPA-like"/>
    <property type="match status" value="1"/>
</dbReference>
<evidence type="ECO:0000259" key="3">
    <source>
        <dbReference type="Pfam" id="PF13505"/>
    </source>
</evidence>
<dbReference type="AlphaFoldDB" id="A0AAW9S138"/>
<dbReference type="Pfam" id="PF13505">
    <property type="entry name" value="OMP_b-brl"/>
    <property type="match status" value="1"/>
</dbReference>
<feature type="signal peptide" evidence="2">
    <location>
        <begin position="1"/>
        <end position="20"/>
    </location>
</feature>
<accession>A0AAW9S138</accession>
<organism evidence="4 5">
    <name type="scientific">Rapidithrix thailandica</name>
    <dbReference type="NCBI Taxonomy" id="413964"/>
    <lineage>
        <taxon>Bacteria</taxon>
        <taxon>Pseudomonadati</taxon>
        <taxon>Bacteroidota</taxon>
        <taxon>Cytophagia</taxon>
        <taxon>Cytophagales</taxon>
        <taxon>Flammeovirgaceae</taxon>
        <taxon>Rapidithrix</taxon>
    </lineage>
</organism>
<dbReference type="Proteomes" id="UP001403385">
    <property type="component" value="Unassembled WGS sequence"/>
</dbReference>
<evidence type="ECO:0000256" key="2">
    <source>
        <dbReference type="SAM" id="SignalP"/>
    </source>
</evidence>
<gene>
    <name evidence="4" type="ORF">AAG747_13290</name>
</gene>
<name>A0AAW9S138_9BACT</name>
<evidence type="ECO:0000313" key="5">
    <source>
        <dbReference type="Proteomes" id="UP001403385"/>
    </source>
</evidence>
<keyword evidence="5" id="KW-1185">Reference proteome</keyword>
<feature type="domain" description="Outer membrane protein beta-barrel" evidence="3">
    <location>
        <begin position="7"/>
        <end position="194"/>
    </location>
</feature>
<dbReference type="EMBL" id="JBDKWZ010000007">
    <property type="protein sequence ID" value="MEN7548890.1"/>
    <property type="molecule type" value="Genomic_DNA"/>
</dbReference>
<protein>
    <submittedName>
        <fullName evidence="4">Outer membrane beta-barrel protein</fullName>
    </submittedName>
</protein>
<dbReference type="InterPro" id="IPR027385">
    <property type="entry name" value="Beta-barrel_OMP"/>
</dbReference>